<accession>A0ABU9B2W7</accession>
<evidence type="ECO:0000259" key="3">
    <source>
        <dbReference type="Pfam" id="PF07583"/>
    </source>
</evidence>
<feature type="chain" id="PRO_5047142423" evidence="2">
    <location>
        <begin position="21"/>
        <end position="1172"/>
    </location>
</feature>
<keyword evidence="2" id="KW-0732">Signal</keyword>
<dbReference type="PANTHER" id="PTHR35889">
    <property type="entry name" value="CYCLOINULO-OLIGOSACCHARIDE FRUCTANOTRANSFERASE-RELATED"/>
    <property type="match status" value="1"/>
</dbReference>
<dbReference type="SUPFAM" id="SSF46626">
    <property type="entry name" value="Cytochrome c"/>
    <property type="match status" value="1"/>
</dbReference>
<feature type="domain" description="DUF1553" evidence="4">
    <location>
        <begin position="870"/>
        <end position="1125"/>
    </location>
</feature>
<dbReference type="RefSeq" id="WP_341408014.1">
    <property type="nucleotide sequence ID" value="NZ_JBBUKT010000017.1"/>
</dbReference>
<feature type="signal peptide" evidence="2">
    <location>
        <begin position="1"/>
        <end position="20"/>
    </location>
</feature>
<gene>
    <name evidence="6" type="ORF">WKV53_27255</name>
</gene>
<dbReference type="InterPro" id="IPR036909">
    <property type="entry name" value="Cyt_c-like_dom_sf"/>
</dbReference>
<dbReference type="InterPro" id="IPR011429">
    <property type="entry name" value="Cyt_c_Planctomycete-type"/>
</dbReference>
<dbReference type="PANTHER" id="PTHR35889:SF3">
    <property type="entry name" value="F-BOX DOMAIN-CONTAINING PROTEIN"/>
    <property type="match status" value="1"/>
</dbReference>
<keyword evidence="7" id="KW-1185">Reference proteome</keyword>
<evidence type="ECO:0000313" key="7">
    <source>
        <dbReference type="Proteomes" id="UP001371305"/>
    </source>
</evidence>
<organism evidence="6 7">
    <name type="scientific">Luteolibacter soli</name>
    <dbReference type="NCBI Taxonomy" id="3135280"/>
    <lineage>
        <taxon>Bacteria</taxon>
        <taxon>Pseudomonadati</taxon>
        <taxon>Verrucomicrobiota</taxon>
        <taxon>Verrucomicrobiia</taxon>
        <taxon>Verrucomicrobiales</taxon>
        <taxon>Verrucomicrobiaceae</taxon>
        <taxon>Luteolibacter</taxon>
    </lineage>
</organism>
<comment type="caution">
    <text evidence="6">The sequence shown here is derived from an EMBL/GenBank/DDBJ whole genome shotgun (WGS) entry which is preliminary data.</text>
</comment>
<evidence type="ECO:0000256" key="1">
    <source>
        <dbReference type="SAM" id="MobiDB-lite"/>
    </source>
</evidence>
<dbReference type="Pfam" id="PF07635">
    <property type="entry name" value="PSCyt1"/>
    <property type="match status" value="1"/>
</dbReference>
<evidence type="ECO:0000259" key="5">
    <source>
        <dbReference type="Pfam" id="PF07635"/>
    </source>
</evidence>
<dbReference type="Pfam" id="PF07583">
    <property type="entry name" value="PSCyt2"/>
    <property type="match status" value="1"/>
</dbReference>
<feature type="region of interest" description="Disordered" evidence="1">
    <location>
        <begin position="826"/>
        <end position="855"/>
    </location>
</feature>
<feature type="domain" description="DUF1549" evidence="3">
    <location>
        <begin position="147"/>
        <end position="352"/>
    </location>
</feature>
<sequence length="1172" mass="130620">MRVLLPICSFSILALPTLLSAEPATVDFSKDVRPILSNRCFKCHGPDEGARKGKLRLDLKEAALGAGESGKTTIVPHKPDESELVKRLHSTDPEDIMPPASAKMEMPESEREILRQWIAQGAEYKDHWAFVPPVKVTLPAGDTKPAIDQLVQKRLTAEHLKPSPEAGKYQLIRRVSLDLTGLPPSPEETHAFVNDTAPDAYDKLVDRLLASPAYGERWARRWMDLARYADTNGYEKDRERSIWPWRDWVIRSLNDDMPFDQFTIRQLAGDMLPGATPDDIVATGFHRNTMLNEEGGIDPLEFRYHAMTDRVATTGITWLGMTVGCAQCHTHKYDPILHREYFQLMAFMDNTEEIRYDLPDPTLAERQSKRDREVADLIAALPEKWPSPPPPAPTLTSVTSESGEVAKILPDQSALFSTPGAAKDTYTLCFDAKGGTIDRIRLDALADAGIVSGGPGRTGHGNFVLSEIEVYTRPNRPNAEWQRVELASASAAVEQPGYPVSAAIDGKRETGWAVQKDGVPLKTDKDATFTFKTPVDTHRTPHFMVKLVQDYGSSHTIGRPRISVSGPDDKKPENKDAVRLAYDAWLDRTRDATVPWTVLEPVKMDSNEPILTLEKDKSVFVSGDTTKDDRFVLTFKDFPAGASSIRLEALADKRQPAYGPGKTYYEGPSGDFLLYRIIVKADGQELKIASASASNSSNPQLAIDEDDLTGWGPAGRFGENCQAVFNLAEPLPRARELTVELRMGRHYAATLGKFRLSATDEPAKAPSQVLPHDLEEVLVTGDKRKIDAARPELFRQFLLNAPELTNETNAIRELLKPLSTTSTLAMAERDPQHPRKTFRHNRGEFTQPAEPVSPNVPAFLPPMDPKEPKNRLGFARWLVSRGHPLTARVTVNRQWQAFFGIGLVKTLEDFGFQGEMPSNQELLDWLAVDFMENGWSMKRLHRQIVTSATYKQSSKVTPELLEKDPQNRLLARGPRTRVEAEMVRDIVLSSADLLSHKMYGPSVRPPQPNSVTEGAYGGMSWDVSQGEDRYRRALYTFAKRSAPFATSITFDAPTGEACIARREMANSPLQSLVLLNDEVFYEAAQVLGKKVAALQGTHADKVTYIFERCLTRPPEASETDMLVTFYNGQVERLKKGELKTAELMPAGSTDDEAAWMMTARILLNLDETITRN</sequence>
<proteinExistence type="predicted"/>
<dbReference type="Proteomes" id="UP001371305">
    <property type="component" value="Unassembled WGS sequence"/>
</dbReference>
<protein>
    <submittedName>
        <fullName evidence="6">PSD1 and planctomycete cytochrome C domain-containing protein</fullName>
    </submittedName>
</protein>
<reference evidence="6 7" key="1">
    <citation type="submission" date="2024-04" db="EMBL/GenBank/DDBJ databases">
        <title>Luteolibacter sp. isolated from soil.</title>
        <authorList>
            <person name="An J."/>
        </authorList>
    </citation>
    <scope>NUCLEOTIDE SEQUENCE [LARGE SCALE GENOMIC DNA]</scope>
    <source>
        <strain evidence="6 7">Y139</strain>
    </source>
</reference>
<feature type="domain" description="Cytochrome C Planctomycete-type" evidence="5">
    <location>
        <begin position="40"/>
        <end position="100"/>
    </location>
</feature>
<dbReference type="EMBL" id="JBBUKT010000017">
    <property type="protein sequence ID" value="MEK7954246.1"/>
    <property type="molecule type" value="Genomic_DNA"/>
</dbReference>
<dbReference type="InterPro" id="IPR022655">
    <property type="entry name" value="DUF1553"/>
</dbReference>
<dbReference type="Pfam" id="PF07587">
    <property type="entry name" value="PSD1"/>
    <property type="match status" value="1"/>
</dbReference>
<evidence type="ECO:0000313" key="6">
    <source>
        <dbReference type="EMBL" id="MEK7954246.1"/>
    </source>
</evidence>
<evidence type="ECO:0000259" key="4">
    <source>
        <dbReference type="Pfam" id="PF07587"/>
    </source>
</evidence>
<name>A0ABU9B2W7_9BACT</name>
<dbReference type="InterPro" id="IPR011444">
    <property type="entry name" value="DUF1549"/>
</dbReference>
<evidence type="ECO:0000256" key="2">
    <source>
        <dbReference type="SAM" id="SignalP"/>
    </source>
</evidence>